<keyword evidence="2" id="KW-1185">Reference proteome</keyword>
<evidence type="ECO:0000313" key="1">
    <source>
        <dbReference type="EMBL" id="GFR21526.1"/>
    </source>
</evidence>
<sequence length="74" mass="8489">MFGEIMLTTGNVPGYSLTAMESIFSWVVHGKTKLSCQRIISNHATYNTVKFQLDKFWQLEELSETKPFTNEEIA</sequence>
<proteinExistence type="predicted"/>
<name>A0A8X6HCV0_TRICU</name>
<protein>
    <submittedName>
        <fullName evidence="1">Uncharacterized protein</fullName>
    </submittedName>
</protein>
<comment type="caution">
    <text evidence="1">The sequence shown here is derived from an EMBL/GenBank/DDBJ whole genome shotgun (WGS) entry which is preliminary data.</text>
</comment>
<dbReference type="Proteomes" id="UP000887116">
    <property type="component" value="Unassembled WGS sequence"/>
</dbReference>
<accession>A0A8X6HCV0</accession>
<dbReference type="EMBL" id="BMAO01037956">
    <property type="protein sequence ID" value="GFR21526.1"/>
    <property type="molecule type" value="Genomic_DNA"/>
</dbReference>
<gene>
    <name evidence="1" type="ORF">TNCT_149621</name>
</gene>
<dbReference type="AlphaFoldDB" id="A0A8X6HCV0"/>
<reference evidence="1" key="1">
    <citation type="submission" date="2020-07" db="EMBL/GenBank/DDBJ databases">
        <title>Multicomponent nature underlies the extraordinary mechanical properties of spider dragline silk.</title>
        <authorList>
            <person name="Kono N."/>
            <person name="Nakamura H."/>
            <person name="Mori M."/>
            <person name="Yoshida Y."/>
            <person name="Ohtoshi R."/>
            <person name="Malay A.D."/>
            <person name="Moran D.A.P."/>
            <person name="Tomita M."/>
            <person name="Numata K."/>
            <person name="Arakawa K."/>
        </authorList>
    </citation>
    <scope>NUCLEOTIDE SEQUENCE</scope>
</reference>
<organism evidence="1 2">
    <name type="scientific">Trichonephila clavata</name>
    <name type="common">Joro spider</name>
    <name type="synonym">Nephila clavata</name>
    <dbReference type="NCBI Taxonomy" id="2740835"/>
    <lineage>
        <taxon>Eukaryota</taxon>
        <taxon>Metazoa</taxon>
        <taxon>Ecdysozoa</taxon>
        <taxon>Arthropoda</taxon>
        <taxon>Chelicerata</taxon>
        <taxon>Arachnida</taxon>
        <taxon>Araneae</taxon>
        <taxon>Araneomorphae</taxon>
        <taxon>Entelegynae</taxon>
        <taxon>Araneoidea</taxon>
        <taxon>Nephilidae</taxon>
        <taxon>Trichonephila</taxon>
    </lineage>
</organism>
<evidence type="ECO:0000313" key="2">
    <source>
        <dbReference type="Proteomes" id="UP000887116"/>
    </source>
</evidence>